<keyword evidence="4" id="KW-0808">Transferase</keyword>
<comment type="catalytic activity">
    <reaction evidence="1">
        <text>ATP + protein L-histidine = ADP + protein N-phospho-L-histidine.</text>
        <dbReference type="EC" id="2.7.13.3"/>
    </reaction>
</comment>
<keyword evidence="8" id="KW-0902">Two-component regulatory system</keyword>
<dbReference type="SUPFAM" id="SSF55874">
    <property type="entry name" value="ATPase domain of HSP90 chaperone/DNA topoisomerase II/histidine kinase"/>
    <property type="match status" value="1"/>
</dbReference>
<evidence type="ECO:0000256" key="7">
    <source>
        <dbReference type="ARBA" id="ARBA00022840"/>
    </source>
</evidence>
<proteinExistence type="predicted"/>
<keyword evidence="12" id="KW-1185">Reference proteome</keyword>
<dbReference type="Pfam" id="PF07730">
    <property type="entry name" value="HisKA_3"/>
    <property type="match status" value="1"/>
</dbReference>
<evidence type="ECO:0000313" key="11">
    <source>
        <dbReference type="EMBL" id="GIH16895.1"/>
    </source>
</evidence>
<dbReference type="Gene3D" id="3.30.565.10">
    <property type="entry name" value="Histidine kinase-like ATPase, C-terminal domain"/>
    <property type="match status" value="1"/>
</dbReference>
<name>A0A8J3QW37_9ACTN</name>
<sequence length="388" mass="41426">MRRMLAPLTRGATYRRGVYLLLGGVLALPYALLVDAFAHLLADHRTQRPLTLLVAAVVTPVTLVPAFLSGTRALQIAAVRWLLGIELPEPRAEPEREARLRSALWFAVHVVVGGAVGATLVVAVPLALVSLPRQHSVLTWMLAFAVLVAAGYAVAGLGALAATMAPVLLGPSVGERVAALEARAVRLAERNRLARELHDSIGHALTVTTLQAAAARELLDTDAAFARRALESIEDTGRGAMEELDQLLGVLRDDEPHRHRPQPTLEELDRLVDEARRAGAQVSLIVRGAVAEVPAAVSREGYRIVQESITNALRHAGPVPVDVNLTVERGLLTIEAANAGGTGGRRTGQGRGLAGMRERVALLGGAMSAGPDEGRWRLRVRLPVQRQP</sequence>
<evidence type="ECO:0000256" key="4">
    <source>
        <dbReference type="ARBA" id="ARBA00022679"/>
    </source>
</evidence>
<evidence type="ECO:0000256" key="1">
    <source>
        <dbReference type="ARBA" id="ARBA00000085"/>
    </source>
</evidence>
<accession>A0A8J3QW37</accession>
<feature type="transmembrane region" description="Helical" evidence="9">
    <location>
        <begin position="104"/>
        <end position="128"/>
    </location>
</feature>
<keyword evidence="7" id="KW-0067">ATP-binding</keyword>
<evidence type="ECO:0000256" key="2">
    <source>
        <dbReference type="ARBA" id="ARBA00012438"/>
    </source>
</evidence>
<organism evidence="11 12">
    <name type="scientific">Rugosimonospora africana</name>
    <dbReference type="NCBI Taxonomy" id="556532"/>
    <lineage>
        <taxon>Bacteria</taxon>
        <taxon>Bacillati</taxon>
        <taxon>Actinomycetota</taxon>
        <taxon>Actinomycetes</taxon>
        <taxon>Micromonosporales</taxon>
        <taxon>Micromonosporaceae</taxon>
        <taxon>Rugosimonospora</taxon>
    </lineage>
</organism>
<protein>
    <recommendedName>
        <fullName evidence="2">histidine kinase</fullName>
        <ecNumber evidence="2">2.7.13.3</ecNumber>
    </recommendedName>
</protein>
<keyword evidence="3" id="KW-0597">Phosphoprotein</keyword>
<evidence type="ECO:0000256" key="9">
    <source>
        <dbReference type="SAM" id="Phobius"/>
    </source>
</evidence>
<reference evidence="11" key="1">
    <citation type="submission" date="2021-01" db="EMBL/GenBank/DDBJ databases">
        <title>Whole genome shotgun sequence of Rugosimonospora africana NBRC 104875.</title>
        <authorList>
            <person name="Komaki H."/>
            <person name="Tamura T."/>
        </authorList>
    </citation>
    <scope>NUCLEOTIDE SEQUENCE</scope>
    <source>
        <strain evidence="11">NBRC 104875</strain>
    </source>
</reference>
<gene>
    <name evidence="11" type="ORF">Raf01_50670</name>
</gene>
<dbReference type="GO" id="GO:0046983">
    <property type="term" value="F:protein dimerization activity"/>
    <property type="evidence" value="ECO:0007669"/>
    <property type="project" value="InterPro"/>
</dbReference>
<comment type="caution">
    <text evidence="11">The sequence shown here is derived from an EMBL/GenBank/DDBJ whole genome shotgun (WGS) entry which is preliminary data.</text>
</comment>
<evidence type="ECO:0000256" key="3">
    <source>
        <dbReference type="ARBA" id="ARBA00022553"/>
    </source>
</evidence>
<evidence type="ECO:0000256" key="6">
    <source>
        <dbReference type="ARBA" id="ARBA00022777"/>
    </source>
</evidence>
<feature type="transmembrane region" description="Helical" evidence="9">
    <location>
        <begin position="140"/>
        <end position="162"/>
    </location>
</feature>
<feature type="domain" description="Signal transduction histidine kinase subgroup 3 dimerisation and phosphoacceptor" evidence="10">
    <location>
        <begin position="189"/>
        <end position="254"/>
    </location>
</feature>
<dbReference type="EMBL" id="BONZ01000048">
    <property type="protein sequence ID" value="GIH16895.1"/>
    <property type="molecule type" value="Genomic_DNA"/>
</dbReference>
<dbReference type="GO" id="GO:0005524">
    <property type="term" value="F:ATP binding"/>
    <property type="evidence" value="ECO:0007669"/>
    <property type="project" value="UniProtKB-KW"/>
</dbReference>
<dbReference type="AlphaFoldDB" id="A0A8J3QW37"/>
<dbReference type="PANTHER" id="PTHR24421">
    <property type="entry name" value="NITRATE/NITRITE SENSOR PROTEIN NARX-RELATED"/>
    <property type="match status" value="1"/>
</dbReference>
<feature type="transmembrane region" description="Helical" evidence="9">
    <location>
        <begin position="20"/>
        <end position="42"/>
    </location>
</feature>
<keyword evidence="5" id="KW-0547">Nucleotide-binding</keyword>
<dbReference type="Gene3D" id="1.20.5.1930">
    <property type="match status" value="1"/>
</dbReference>
<dbReference type="EC" id="2.7.13.3" evidence="2"/>
<evidence type="ECO:0000256" key="5">
    <source>
        <dbReference type="ARBA" id="ARBA00022741"/>
    </source>
</evidence>
<keyword evidence="6" id="KW-0418">Kinase</keyword>
<dbReference type="InterPro" id="IPR036890">
    <property type="entry name" value="HATPase_C_sf"/>
</dbReference>
<dbReference type="GO" id="GO:0000155">
    <property type="term" value="F:phosphorelay sensor kinase activity"/>
    <property type="evidence" value="ECO:0007669"/>
    <property type="project" value="InterPro"/>
</dbReference>
<dbReference type="RefSeq" id="WP_203920486.1">
    <property type="nucleotide sequence ID" value="NZ_BONZ01000048.1"/>
</dbReference>
<dbReference type="Proteomes" id="UP000642748">
    <property type="component" value="Unassembled WGS sequence"/>
</dbReference>
<keyword evidence="9" id="KW-1133">Transmembrane helix</keyword>
<evidence type="ECO:0000259" key="10">
    <source>
        <dbReference type="Pfam" id="PF07730"/>
    </source>
</evidence>
<evidence type="ECO:0000313" key="12">
    <source>
        <dbReference type="Proteomes" id="UP000642748"/>
    </source>
</evidence>
<dbReference type="InterPro" id="IPR011712">
    <property type="entry name" value="Sig_transdc_His_kin_sub3_dim/P"/>
</dbReference>
<evidence type="ECO:0000256" key="8">
    <source>
        <dbReference type="ARBA" id="ARBA00023012"/>
    </source>
</evidence>
<dbReference type="GO" id="GO:0016020">
    <property type="term" value="C:membrane"/>
    <property type="evidence" value="ECO:0007669"/>
    <property type="project" value="InterPro"/>
</dbReference>
<dbReference type="PANTHER" id="PTHR24421:SF10">
    <property type="entry name" value="NITRATE_NITRITE SENSOR PROTEIN NARQ"/>
    <property type="match status" value="1"/>
</dbReference>
<keyword evidence="9" id="KW-0472">Membrane</keyword>
<dbReference type="InterPro" id="IPR050482">
    <property type="entry name" value="Sensor_HK_TwoCompSys"/>
</dbReference>
<keyword evidence="9" id="KW-0812">Transmembrane</keyword>